<keyword evidence="3" id="KW-1185">Reference proteome</keyword>
<evidence type="ECO:0000313" key="3">
    <source>
        <dbReference type="Proteomes" id="UP000265663"/>
    </source>
</evidence>
<dbReference type="EMBL" id="KE747820">
    <property type="protein sequence ID" value="RMZ69668.1"/>
    <property type="molecule type" value="Genomic_DNA"/>
</dbReference>
<dbReference type="Proteomes" id="UP000265663">
    <property type="component" value="Unassembled WGS sequence"/>
</dbReference>
<feature type="compositionally biased region" description="Basic residues" evidence="1">
    <location>
        <begin position="1"/>
        <end position="15"/>
    </location>
</feature>
<proteinExistence type="predicted"/>
<gene>
    <name evidence="2" type="ORF">GMOD_00010343</name>
</gene>
<reference evidence="2 3" key="1">
    <citation type="journal article" date="2014" name="PLoS ONE">
        <title>De novo Genome Assembly of the Fungal Plant Pathogen Pyrenophora semeniperda.</title>
        <authorList>
            <person name="Soliai M.M."/>
            <person name="Meyer S.E."/>
            <person name="Udall J.A."/>
            <person name="Elzinga D.E."/>
            <person name="Hermansen R.A."/>
            <person name="Bodily P.M."/>
            <person name="Hart A.A."/>
            <person name="Coleman C.E."/>
        </authorList>
    </citation>
    <scope>NUCLEOTIDE SEQUENCE [LARGE SCALE GENOMIC DNA]</scope>
    <source>
        <strain evidence="2 3">CCB06</strain>
        <tissue evidence="2">Mycelium</tissue>
    </source>
</reference>
<feature type="region of interest" description="Disordered" evidence="1">
    <location>
        <begin position="1"/>
        <end position="29"/>
    </location>
</feature>
<accession>A0A3M7M5D0</accession>
<evidence type="ECO:0000313" key="2">
    <source>
        <dbReference type="EMBL" id="RMZ69668.1"/>
    </source>
</evidence>
<organism evidence="2 3">
    <name type="scientific">Pyrenophora seminiperda CCB06</name>
    <dbReference type="NCBI Taxonomy" id="1302712"/>
    <lineage>
        <taxon>Eukaryota</taxon>
        <taxon>Fungi</taxon>
        <taxon>Dikarya</taxon>
        <taxon>Ascomycota</taxon>
        <taxon>Pezizomycotina</taxon>
        <taxon>Dothideomycetes</taxon>
        <taxon>Pleosporomycetidae</taxon>
        <taxon>Pleosporales</taxon>
        <taxon>Pleosporineae</taxon>
        <taxon>Pleosporaceae</taxon>
        <taxon>Pyrenophora</taxon>
    </lineage>
</organism>
<sequence length="29" mass="3369">MLTRVTKKREKKKLGKPNGTGIDWNIVRT</sequence>
<protein>
    <submittedName>
        <fullName evidence="2">Uncharacterized protein</fullName>
    </submittedName>
</protein>
<name>A0A3M7M5D0_9PLEO</name>
<dbReference type="AlphaFoldDB" id="A0A3M7M5D0"/>
<evidence type="ECO:0000256" key="1">
    <source>
        <dbReference type="SAM" id="MobiDB-lite"/>
    </source>
</evidence>